<dbReference type="Proteomes" id="UP001418222">
    <property type="component" value="Unassembled WGS sequence"/>
</dbReference>
<proteinExistence type="inferred from homology"/>
<dbReference type="InterPro" id="IPR003591">
    <property type="entry name" value="Leu-rich_rpt_typical-subtyp"/>
</dbReference>
<evidence type="ECO:0000313" key="6">
    <source>
        <dbReference type="EMBL" id="KAK8949247.1"/>
    </source>
</evidence>
<dbReference type="SMART" id="SM00369">
    <property type="entry name" value="LRR_TYP"/>
    <property type="match status" value="7"/>
</dbReference>
<dbReference type="GO" id="GO:0005737">
    <property type="term" value="C:cytoplasm"/>
    <property type="evidence" value="ECO:0007669"/>
    <property type="project" value="TreeGrafter"/>
</dbReference>
<comment type="similarity">
    <text evidence="4">Belongs to the SHOC2 family.</text>
</comment>
<dbReference type="InterPro" id="IPR050216">
    <property type="entry name" value="LRR_domain-containing"/>
</dbReference>
<sequence length="507" mass="56589">MDPNPKRFPILSYVMSRLQSAAHKSATEDDIEAPSPASASPVEMELVERMPHLVHRDLLASMSTAISDVAQTRSVLQSLGERPDHEALDAARSHIAEIDATLTRQLDDIDGAPRSSYAERERECRAKADADKLPYNTVLKLNDMHEAYESLLKEAEERLEMIYSSTSYGYDLAKQEEKEDDGDQLNEEVIAILQEASVNCVERVKISGQQLRFLPEAFGRIRGLVSLDISNNQLEAIPDAIAGLELLQELQLSSNLLVSLPDSIGLLLNMKILDVSNNKLKALPDSISHCSSLLELNASYNELTYLPTNIGYELVNLQKLWIYLNKLRSLPASICEMRSLRLLDAHFNELHGLPYAIGKLTNLEYLNLSSNFSDLKVLPPTFGDLINLVELDVSNNQIHALPDSFGRLDSLSKLNLDQNPLVIPPIEVVNQGAEAVKLYMSKRWMDILLLEEKENNQVMESPESSIGWLTRSTSWLNNFVAGVSVSVSEYLGGGEKSYRDPCLDQQL</sequence>
<name>A0AAP0GBA3_9ASPA</name>
<evidence type="ECO:0000256" key="5">
    <source>
        <dbReference type="ARBA" id="ARBA00037519"/>
    </source>
</evidence>
<dbReference type="AlphaFoldDB" id="A0AAP0GBA3"/>
<reference evidence="6 7" key="1">
    <citation type="journal article" date="2022" name="Nat. Plants">
        <title>Genomes of leafy and leafless Platanthera orchids illuminate the evolution of mycoheterotrophy.</title>
        <authorList>
            <person name="Li M.H."/>
            <person name="Liu K.W."/>
            <person name="Li Z."/>
            <person name="Lu H.C."/>
            <person name="Ye Q.L."/>
            <person name="Zhang D."/>
            <person name="Wang J.Y."/>
            <person name="Li Y.F."/>
            <person name="Zhong Z.M."/>
            <person name="Liu X."/>
            <person name="Yu X."/>
            <person name="Liu D.K."/>
            <person name="Tu X.D."/>
            <person name="Liu B."/>
            <person name="Hao Y."/>
            <person name="Liao X.Y."/>
            <person name="Jiang Y.T."/>
            <person name="Sun W.H."/>
            <person name="Chen J."/>
            <person name="Chen Y.Q."/>
            <person name="Ai Y."/>
            <person name="Zhai J.W."/>
            <person name="Wu S.S."/>
            <person name="Zhou Z."/>
            <person name="Hsiao Y.Y."/>
            <person name="Wu W.L."/>
            <person name="Chen Y.Y."/>
            <person name="Lin Y.F."/>
            <person name="Hsu J.L."/>
            <person name="Li C.Y."/>
            <person name="Wang Z.W."/>
            <person name="Zhao X."/>
            <person name="Zhong W.Y."/>
            <person name="Ma X.K."/>
            <person name="Ma L."/>
            <person name="Huang J."/>
            <person name="Chen G.Z."/>
            <person name="Huang M.Z."/>
            <person name="Huang L."/>
            <person name="Peng D.H."/>
            <person name="Luo Y.B."/>
            <person name="Zou S.Q."/>
            <person name="Chen S.P."/>
            <person name="Lan S."/>
            <person name="Tsai W.C."/>
            <person name="Van de Peer Y."/>
            <person name="Liu Z.J."/>
        </authorList>
    </citation>
    <scope>NUCLEOTIDE SEQUENCE [LARGE SCALE GENOMIC DNA]</scope>
    <source>
        <strain evidence="6">Lor287</strain>
    </source>
</reference>
<evidence type="ECO:0000313" key="7">
    <source>
        <dbReference type="Proteomes" id="UP001418222"/>
    </source>
</evidence>
<dbReference type="PROSITE" id="PS51450">
    <property type="entry name" value="LRR"/>
    <property type="match status" value="2"/>
</dbReference>
<dbReference type="InterPro" id="IPR032675">
    <property type="entry name" value="LRR_dom_sf"/>
</dbReference>
<dbReference type="InterPro" id="IPR001611">
    <property type="entry name" value="Leu-rich_rpt"/>
</dbReference>
<dbReference type="Gene3D" id="3.80.10.10">
    <property type="entry name" value="Ribonuclease Inhibitor"/>
    <property type="match status" value="3"/>
</dbReference>
<keyword evidence="1" id="KW-0433">Leucine-rich repeat</keyword>
<dbReference type="FunFam" id="3.80.10.10:FF:000746">
    <property type="entry name" value="Plant intracellular Ras-group-related LRR protein 2"/>
    <property type="match status" value="1"/>
</dbReference>
<protein>
    <submittedName>
        <fullName evidence="6">Uncharacterized protein</fullName>
    </submittedName>
</protein>
<dbReference type="GO" id="GO:0055046">
    <property type="term" value="P:microgametogenesis"/>
    <property type="evidence" value="ECO:0007669"/>
    <property type="project" value="UniProtKB-ARBA"/>
</dbReference>
<evidence type="ECO:0000256" key="3">
    <source>
        <dbReference type="ARBA" id="ARBA00023054"/>
    </source>
</evidence>
<keyword evidence="3" id="KW-0175">Coiled coil</keyword>
<dbReference type="Pfam" id="PF13855">
    <property type="entry name" value="LRR_8"/>
    <property type="match status" value="2"/>
</dbReference>
<evidence type="ECO:0000256" key="1">
    <source>
        <dbReference type="ARBA" id="ARBA00022614"/>
    </source>
</evidence>
<comment type="function">
    <text evidence="5">Leucine-rich repeat protein that likely mediates protein interactions, possibly in the context of signal transduction.</text>
</comment>
<dbReference type="SUPFAM" id="SSF52058">
    <property type="entry name" value="L domain-like"/>
    <property type="match status" value="1"/>
</dbReference>
<dbReference type="PANTHER" id="PTHR48051:SF54">
    <property type="entry name" value="LEUCINE-RICH REPEAT-CONTAINING PROTEIN"/>
    <property type="match status" value="1"/>
</dbReference>
<keyword evidence="7" id="KW-1185">Reference proteome</keyword>
<comment type="caution">
    <text evidence="6">The sequence shown here is derived from an EMBL/GenBank/DDBJ whole genome shotgun (WGS) entry which is preliminary data.</text>
</comment>
<gene>
    <name evidence="6" type="ORF">KSP39_PZI005363</name>
</gene>
<dbReference type="PRINTS" id="PR00019">
    <property type="entry name" value="LEURICHRPT"/>
</dbReference>
<organism evidence="6 7">
    <name type="scientific">Platanthera zijinensis</name>
    <dbReference type="NCBI Taxonomy" id="2320716"/>
    <lineage>
        <taxon>Eukaryota</taxon>
        <taxon>Viridiplantae</taxon>
        <taxon>Streptophyta</taxon>
        <taxon>Embryophyta</taxon>
        <taxon>Tracheophyta</taxon>
        <taxon>Spermatophyta</taxon>
        <taxon>Magnoliopsida</taxon>
        <taxon>Liliopsida</taxon>
        <taxon>Asparagales</taxon>
        <taxon>Orchidaceae</taxon>
        <taxon>Orchidoideae</taxon>
        <taxon>Orchideae</taxon>
        <taxon>Orchidinae</taxon>
        <taxon>Platanthera</taxon>
    </lineage>
</organism>
<dbReference type="SMART" id="SM00364">
    <property type="entry name" value="LRR_BAC"/>
    <property type="match status" value="7"/>
</dbReference>
<evidence type="ECO:0000256" key="4">
    <source>
        <dbReference type="ARBA" id="ARBA00023786"/>
    </source>
</evidence>
<dbReference type="EMBL" id="JBBWWQ010000004">
    <property type="protein sequence ID" value="KAK8949247.1"/>
    <property type="molecule type" value="Genomic_DNA"/>
</dbReference>
<keyword evidence="2" id="KW-0677">Repeat</keyword>
<dbReference type="Pfam" id="PF00560">
    <property type="entry name" value="LRR_1"/>
    <property type="match status" value="1"/>
</dbReference>
<evidence type="ECO:0000256" key="2">
    <source>
        <dbReference type="ARBA" id="ARBA00022737"/>
    </source>
</evidence>
<dbReference type="PANTHER" id="PTHR48051">
    <property type="match status" value="1"/>
</dbReference>
<accession>A0AAP0GBA3</accession>
<dbReference type="FunFam" id="3.80.10.10:FF:000610">
    <property type="entry name" value="Plant intracellular Ras-group-related LRR protein 9"/>
    <property type="match status" value="1"/>
</dbReference>